<evidence type="ECO:0000259" key="4">
    <source>
        <dbReference type="PROSITE" id="PS51459"/>
    </source>
</evidence>
<feature type="domain" description="Fido" evidence="4">
    <location>
        <begin position="123"/>
        <end position="273"/>
    </location>
</feature>
<proteinExistence type="predicted"/>
<keyword evidence="6" id="KW-1185">Reference proteome</keyword>
<gene>
    <name evidence="5" type="ORF">GUA46_03925</name>
</gene>
<dbReference type="PIRSF" id="PIRSF038925">
    <property type="entry name" value="AMP-prot_trans"/>
    <property type="match status" value="1"/>
</dbReference>
<comment type="caution">
    <text evidence="5">The sequence shown here is derived from an EMBL/GenBank/DDBJ whole genome shotgun (WGS) entry which is preliminary data.</text>
</comment>
<feature type="binding site" evidence="1">
    <location>
        <position position="209"/>
    </location>
    <ligand>
        <name>ATP</name>
        <dbReference type="ChEBI" id="CHEBI:30616"/>
    </ligand>
</feature>
<feature type="binding site" evidence="1">
    <location>
        <begin position="214"/>
        <end position="220"/>
    </location>
    <ligand>
        <name>ATP</name>
        <dbReference type="ChEBI" id="CHEBI:30616"/>
    </ligand>
</feature>
<feature type="binding site" evidence="1">
    <location>
        <position position="77"/>
    </location>
    <ligand>
        <name>ATP</name>
        <dbReference type="ChEBI" id="CHEBI:30616"/>
    </ligand>
</feature>
<evidence type="ECO:0000313" key="5">
    <source>
        <dbReference type="EMBL" id="NVN17480.1"/>
    </source>
</evidence>
<dbReference type="InterPro" id="IPR036597">
    <property type="entry name" value="Fido-like_dom_sf"/>
</dbReference>
<dbReference type="Pfam" id="PF02661">
    <property type="entry name" value="Fic"/>
    <property type="match status" value="1"/>
</dbReference>
<dbReference type="InterPro" id="IPR040198">
    <property type="entry name" value="Fido_containing"/>
</dbReference>
<feature type="active site" evidence="2">
    <location>
        <position position="209"/>
    </location>
</feature>
<dbReference type="GO" id="GO:0005524">
    <property type="term" value="F:ATP binding"/>
    <property type="evidence" value="ECO:0007669"/>
    <property type="project" value="UniProtKB-KW"/>
</dbReference>
<accession>A0A850NEX4</accession>
<reference evidence="5 6" key="1">
    <citation type="submission" date="2020-01" db="EMBL/GenBank/DDBJ databases">
        <title>Draft Genome Analysis of Muricauda sp. HICW Isolated from coastal seawater of PR China.</title>
        <authorList>
            <person name="Chen M.-X."/>
        </authorList>
    </citation>
    <scope>NUCLEOTIDE SEQUENCE [LARGE SCALE GENOMIC DNA]</scope>
    <source>
        <strain evidence="5 6">HICW</strain>
    </source>
</reference>
<feature type="binding site" evidence="3">
    <location>
        <begin position="213"/>
        <end position="220"/>
    </location>
    <ligand>
        <name>ATP</name>
        <dbReference type="ChEBI" id="CHEBI:30616"/>
    </ligand>
</feature>
<dbReference type="RefSeq" id="WP_176619375.1">
    <property type="nucleotide sequence ID" value="NZ_WYET01000001.1"/>
</dbReference>
<dbReference type="AlphaFoldDB" id="A0A850NEX4"/>
<evidence type="ECO:0000256" key="1">
    <source>
        <dbReference type="PIRSR" id="PIRSR038925-1"/>
    </source>
</evidence>
<evidence type="ECO:0000256" key="2">
    <source>
        <dbReference type="PIRSR" id="PIRSR640198-1"/>
    </source>
</evidence>
<dbReference type="Pfam" id="PF13784">
    <property type="entry name" value="Fic_N"/>
    <property type="match status" value="1"/>
</dbReference>
<dbReference type="SUPFAM" id="SSF140931">
    <property type="entry name" value="Fic-like"/>
    <property type="match status" value="1"/>
</dbReference>
<dbReference type="Proteomes" id="UP000558089">
    <property type="component" value="Unassembled WGS sequence"/>
</dbReference>
<keyword evidence="1" id="KW-0067">ATP-binding</keyword>
<dbReference type="InterPro" id="IPR003812">
    <property type="entry name" value="Fido"/>
</dbReference>
<protein>
    <submittedName>
        <fullName evidence="5">Fic family protein</fullName>
    </submittedName>
</protein>
<evidence type="ECO:0000256" key="3">
    <source>
        <dbReference type="PIRSR" id="PIRSR640198-2"/>
    </source>
</evidence>
<sequence>MKNFKAGQYINQGYYKSFQPEPINRQWLLEDMELLQLLSQADRQLGRLDMYSEHIPDIDLFISMHVLKEATQSSKIEGTQTNMEEALLDKEDVSQEKRDDWEEVQNYILAMQKAIEMLGEIPFSSRLIKETHKILLQGVRGEHKMPGQFRTSQNWIGGASLNDAIFIPPVHNTIGELMGDLEKFTHNEELFFPDLLKIGIIHYQFETIHPFLDGNGRVGRLLITLYLVNKEILKKPILYLSDFFERNKTLYYDNLMRARTHNNIKQWLKFFLVGIIETAKNGVQTFNDILKLKQQAELNIQTLGSRANNAQKVLAHLLKRPIVDVNRVVEITDVSQKTGYNLIDDLEELGILTEVTGGKRGRVYVFKEYLNLFN</sequence>
<dbReference type="InterPro" id="IPR025758">
    <property type="entry name" value="Fic/DOC_N"/>
</dbReference>
<dbReference type="Gene3D" id="1.10.3290.10">
    <property type="entry name" value="Fido-like domain"/>
    <property type="match status" value="1"/>
</dbReference>
<dbReference type="PANTHER" id="PTHR13504">
    <property type="entry name" value="FIDO DOMAIN-CONTAINING PROTEIN DDB_G0283145"/>
    <property type="match status" value="1"/>
</dbReference>
<organism evidence="5 6">
    <name type="scientific">Flagellimonas chongwuensis</name>
    <dbReference type="NCBI Taxonomy" id="2697365"/>
    <lineage>
        <taxon>Bacteria</taxon>
        <taxon>Pseudomonadati</taxon>
        <taxon>Bacteroidota</taxon>
        <taxon>Flavobacteriia</taxon>
        <taxon>Flavobacteriales</taxon>
        <taxon>Flavobacteriaceae</taxon>
        <taxon>Flagellimonas</taxon>
    </lineage>
</organism>
<dbReference type="EMBL" id="WYET01000001">
    <property type="protein sequence ID" value="NVN17480.1"/>
    <property type="molecule type" value="Genomic_DNA"/>
</dbReference>
<name>A0A850NEX4_9FLAO</name>
<dbReference type="PANTHER" id="PTHR13504:SF38">
    <property type="entry name" value="FIDO DOMAIN-CONTAINING PROTEIN"/>
    <property type="match status" value="1"/>
</dbReference>
<evidence type="ECO:0000313" key="6">
    <source>
        <dbReference type="Proteomes" id="UP000558089"/>
    </source>
</evidence>
<feature type="binding site" evidence="1">
    <location>
        <position position="251"/>
    </location>
    <ligand>
        <name>ATP</name>
        <dbReference type="ChEBI" id="CHEBI:30616"/>
    </ligand>
</feature>
<keyword evidence="1" id="KW-0547">Nucleotide-binding</keyword>
<dbReference type="PROSITE" id="PS51459">
    <property type="entry name" value="FIDO"/>
    <property type="match status" value="1"/>
</dbReference>
<dbReference type="InterPro" id="IPR026287">
    <property type="entry name" value="SoFic-like"/>
</dbReference>